<evidence type="ECO:0000256" key="3">
    <source>
        <dbReference type="SAM" id="MobiDB-lite"/>
    </source>
</evidence>
<dbReference type="GO" id="GO:0005634">
    <property type="term" value="C:nucleus"/>
    <property type="evidence" value="ECO:0007669"/>
    <property type="project" value="TreeGrafter"/>
</dbReference>
<proteinExistence type="predicted"/>
<evidence type="ECO:0000313" key="5">
    <source>
        <dbReference type="EMBL" id="KAJ6700840.1"/>
    </source>
</evidence>
<dbReference type="Gene3D" id="3.30.70.330">
    <property type="match status" value="3"/>
</dbReference>
<dbReference type="InterPro" id="IPR012677">
    <property type="entry name" value="Nucleotide-bd_a/b_plait_sf"/>
</dbReference>
<feature type="domain" description="RRM" evidence="4">
    <location>
        <begin position="105"/>
        <end position="202"/>
    </location>
</feature>
<dbReference type="InterPro" id="IPR050502">
    <property type="entry name" value="Euk_RNA-bind_prot"/>
</dbReference>
<dbReference type="PROSITE" id="PS50102">
    <property type="entry name" value="RRM"/>
    <property type="match status" value="3"/>
</dbReference>
<dbReference type="PANTHER" id="PTHR48025:SF1">
    <property type="entry name" value="RRM DOMAIN-CONTAINING PROTEIN"/>
    <property type="match status" value="1"/>
</dbReference>
<evidence type="ECO:0000256" key="1">
    <source>
        <dbReference type="ARBA" id="ARBA00022884"/>
    </source>
</evidence>
<dbReference type="SUPFAM" id="SSF54928">
    <property type="entry name" value="RNA-binding domain, RBD"/>
    <property type="match status" value="2"/>
</dbReference>
<dbReference type="Pfam" id="PF00076">
    <property type="entry name" value="RRM_1"/>
    <property type="match status" value="3"/>
</dbReference>
<dbReference type="PANTHER" id="PTHR48025">
    <property type="entry name" value="OS02G0815200 PROTEIN"/>
    <property type="match status" value="1"/>
</dbReference>
<accession>A0A9Q0Q692</accession>
<organism evidence="5 6">
    <name type="scientific">Salix koriyanagi</name>
    <dbReference type="NCBI Taxonomy" id="2511006"/>
    <lineage>
        <taxon>Eukaryota</taxon>
        <taxon>Viridiplantae</taxon>
        <taxon>Streptophyta</taxon>
        <taxon>Embryophyta</taxon>
        <taxon>Tracheophyta</taxon>
        <taxon>Spermatophyta</taxon>
        <taxon>Magnoliopsida</taxon>
        <taxon>eudicotyledons</taxon>
        <taxon>Gunneridae</taxon>
        <taxon>Pentapetalae</taxon>
        <taxon>rosids</taxon>
        <taxon>fabids</taxon>
        <taxon>Malpighiales</taxon>
        <taxon>Salicaceae</taxon>
        <taxon>Saliceae</taxon>
        <taxon>Salix</taxon>
    </lineage>
</organism>
<dbReference type="SMART" id="SM00360">
    <property type="entry name" value="RRM"/>
    <property type="match status" value="3"/>
</dbReference>
<evidence type="ECO:0000259" key="4">
    <source>
        <dbReference type="PROSITE" id="PS50102"/>
    </source>
</evidence>
<gene>
    <name evidence="5" type="ORF">OIU74_012231</name>
</gene>
<dbReference type="Proteomes" id="UP001151752">
    <property type="component" value="Chromosome 1"/>
</dbReference>
<reference evidence="5" key="2">
    <citation type="journal article" date="2023" name="Int. J. Mol. Sci.">
        <title>De Novo Assembly and Annotation of 11 Diverse Shrub Willow (Salix) Genomes Reveals Novel Gene Organization in Sex-Linked Regions.</title>
        <authorList>
            <person name="Hyden B."/>
            <person name="Feng K."/>
            <person name="Yates T.B."/>
            <person name="Jawdy S."/>
            <person name="Cereghino C."/>
            <person name="Smart L.B."/>
            <person name="Muchero W."/>
        </authorList>
    </citation>
    <scope>NUCLEOTIDE SEQUENCE</scope>
    <source>
        <tissue evidence="5">Shoot tip</tissue>
    </source>
</reference>
<keyword evidence="1 2" id="KW-0694">RNA-binding</keyword>
<dbReference type="InterPro" id="IPR000504">
    <property type="entry name" value="RRM_dom"/>
</dbReference>
<evidence type="ECO:0000313" key="6">
    <source>
        <dbReference type="Proteomes" id="UP001151752"/>
    </source>
</evidence>
<dbReference type="InterPro" id="IPR035979">
    <property type="entry name" value="RBD_domain_sf"/>
</dbReference>
<reference evidence="5" key="1">
    <citation type="submission" date="2022-11" db="EMBL/GenBank/DDBJ databases">
        <authorList>
            <person name="Hyden B.L."/>
            <person name="Feng K."/>
            <person name="Yates T."/>
            <person name="Jawdy S."/>
            <person name="Smart L.B."/>
            <person name="Muchero W."/>
        </authorList>
    </citation>
    <scope>NUCLEOTIDE SEQUENCE</scope>
    <source>
        <tissue evidence="5">Shoot tip</tissue>
    </source>
</reference>
<dbReference type="AlphaFoldDB" id="A0A9Q0Q692"/>
<name>A0A9Q0Q692_9ROSI</name>
<keyword evidence="6" id="KW-1185">Reference proteome</keyword>
<comment type="caution">
    <text evidence="5">The sequence shown here is derived from an EMBL/GenBank/DDBJ whole genome shotgun (WGS) entry which is preliminary data.</text>
</comment>
<dbReference type="EMBL" id="JAPFFM010000016">
    <property type="protein sequence ID" value="KAJ6700840.1"/>
    <property type="molecule type" value="Genomic_DNA"/>
</dbReference>
<feature type="region of interest" description="Disordered" evidence="3">
    <location>
        <begin position="421"/>
        <end position="456"/>
    </location>
</feature>
<dbReference type="GO" id="GO:0003729">
    <property type="term" value="F:mRNA binding"/>
    <property type="evidence" value="ECO:0007669"/>
    <property type="project" value="TreeGrafter"/>
</dbReference>
<evidence type="ECO:0000256" key="2">
    <source>
        <dbReference type="PROSITE-ProRule" id="PRU00176"/>
    </source>
</evidence>
<protein>
    <submittedName>
        <fullName evidence="5">RNA BINDING PROTEIN</fullName>
    </submittedName>
</protein>
<feature type="domain" description="RRM" evidence="4">
    <location>
        <begin position="17"/>
        <end position="95"/>
    </location>
</feature>
<sequence>MAEAVAPWKQQVLQRGASLYVGDLDPEVTETDLRAAFYHVGPISSLRLCRCCLTGKSLCYSYVNFYSHAQASRALGLLNHTNLKGKPMRIMWCQRDPFSRKTGFANLFVKNLDISISSSCLESIFSMYGTILSCKVAEENGRSKGFGFVQFDSQDSALAAQTALHDTTLDEQFSVSDKMLAVDVINGSVVGSKTLFVGKAQRKSERKMILKQEYKDYNRSNEKLRASNLYVKNLNVDIDDKRLEEVFSAYGKILSAKVMCHNDGTSRQFGFVCFASPEEANKALVALHGVLLEGKILHVAKAQCKKDHHQERHNFSEQNQPQFFYPSNCNIVSSAIHPLHFNFDRPPQLPFLHRPMFCQQFGANFGVQHPFMPQIYQQKFSTYMPTAKIFLGSTFNTRDKPYQQHSLKFATSNFSNRDLKLGSAGGQKLDSKKKGGKRGAAGENISTGSPSTKCLPAAKSTDSTVIDFGNLLQPIVKKLPERHQKALGNDQIECH</sequence>
<feature type="domain" description="RRM" evidence="4">
    <location>
        <begin position="227"/>
        <end position="304"/>
    </location>
</feature>